<evidence type="ECO:0008006" key="5">
    <source>
        <dbReference type="Google" id="ProtNLM"/>
    </source>
</evidence>
<dbReference type="PANTHER" id="PTHR46148:SF44">
    <property type="entry name" value="GAG-POL POLYPROTEIN"/>
    <property type="match status" value="1"/>
</dbReference>
<name>A0ABM2YVF2_GOSHI</name>
<dbReference type="GeneID" id="121207994"/>
<dbReference type="Pfam" id="PF24626">
    <property type="entry name" value="SH3_Tf2-1"/>
    <property type="match status" value="1"/>
</dbReference>
<reference evidence="3" key="1">
    <citation type="journal article" date="2020" name="Nat. Genet.">
        <title>Genomic diversifications of five Gossypium allopolyploid species and their impact on cotton improvement.</title>
        <authorList>
            <person name="Chen Z.J."/>
            <person name="Sreedasyam A."/>
            <person name="Ando A."/>
            <person name="Song Q."/>
            <person name="De Santiago L.M."/>
            <person name="Hulse-Kemp A.M."/>
            <person name="Ding M."/>
            <person name="Ye W."/>
            <person name="Kirkbride R.C."/>
            <person name="Jenkins J."/>
            <person name="Plott C."/>
            <person name="Lovell J."/>
            <person name="Lin Y.M."/>
            <person name="Vaughn R."/>
            <person name="Liu B."/>
            <person name="Simpson S."/>
            <person name="Scheffler B.E."/>
            <person name="Wen L."/>
            <person name="Saski C.A."/>
            <person name="Grover C.E."/>
            <person name="Hu G."/>
            <person name="Conover J.L."/>
            <person name="Carlson J.W."/>
            <person name="Shu S."/>
            <person name="Boston L.B."/>
            <person name="Williams M."/>
            <person name="Peterson D.G."/>
            <person name="McGee K."/>
            <person name="Jones D.C."/>
            <person name="Wendel J.F."/>
            <person name="Stelly D.M."/>
            <person name="Grimwood J."/>
            <person name="Schmutz J."/>
        </authorList>
    </citation>
    <scope>NUCLEOTIDE SEQUENCE [LARGE SCALE GENOMIC DNA]</scope>
    <source>
        <strain evidence="3">cv. TM-1</strain>
    </source>
</reference>
<keyword evidence="3" id="KW-1185">Reference proteome</keyword>
<dbReference type="InterPro" id="IPR012337">
    <property type="entry name" value="RNaseH-like_sf"/>
</dbReference>
<dbReference type="Pfam" id="PF17921">
    <property type="entry name" value="Integrase_H2C2"/>
    <property type="match status" value="1"/>
</dbReference>
<dbReference type="PANTHER" id="PTHR46148">
    <property type="entry name" value="CHROMO DOMAIN-CONTAINING PROTEIN"/>
    <property type="match status" value="1"/>
</dbReference>
<sequence>MVADALSHQAKTELRAMLARLSLLDDGSLLVELQVKPVWVEQIRSKQLVDETLSACFKQVESGETSEFGINTEGVLCFRGRMCIPKNDDLRQSVLREAHSSLCAMHPGGNKMYRNLCELYWWPGLKREVMEFLVDRLTKSAYFVPVCTNYSLQKLSRLYVAEIVRLHGVPVSIIYDRDPRFTWCRTPTCWTELGERRVLGPELVADTEEKVKLIRDRLKEASDRQKSYADLKRREIEYAVGDSIFFKVSLWKKVLRFGRKGKLSPRFIGPYQVRKRVGPVAYQLELPPELCQIHNVFHVSI</sequence>
<accession>A0ABM2YVF2</accession>
<dbReference type="Gene3D" id="1.10.340.70">
    <property type="match status" value="1"/>
</dbReference>
<protein>
    <recommendedName>
        <fullName evidence="5">DNA/RNA polymerases superfamily protein</fullName>
    </recommendedName>
</protein>
<dbReference type="RefSeq" id="XP_040934466.1">
    <property type="nucleotide sequence ID" value="XM_041078532.1"/>
</dbReference>
<dbReference type="InterPro" id="IPR056924">
    <property type="entry name" value="SH3_Tf2-1"/>
</dbReference>
<proteinExistence type="predicted"/>
<dbReference type="SUPFAM" id="SSF53098">
    <property type="entry name" value="Ribonuclease H-like"/>
    <property type="match status" value="1"/>
</dbReference>
<evidence type="ECO:0000259" key="2">
    <source>
        <dbReference type="Pfam" id="PF24626"/>
    </source>
</evidence>
<dbReference type="Proteomes" id="UP000818029">
    <property type="component" value="Chromosome A10"/>
</dbReference>
<reference evidence="4" key="2">
    <citation type="submission" date="2025-08" db="UniProtKB">
        <authorList>
            <consortium name="RefSeq"/>
        </authorList>
    </citation>
    <scope>IDENTIFICATION</scope>
</reference>
<feature type="domain" description="Tf2-1-like SH3-like" evidence="2">
    <location>
        <begin position="241"/>
        <end position="300"/>
    </location>
</feature>
<gene>
    <name evidence="4" type="primary">LOC121207994</name>
</gene>
<evidence type="ECO:0000313" key="3">
    <source>
        <dbReference type="Proteomes" id="UP000818029"/>
    </source>
</evidence>
<organism evidence="3 4">
    <name type="scientific">Gossypium hirsutum</name>
    <name type="common">Upland cotton</name>
    <name type="synonym">Gossypium mexicanum</name>
    <dbReference type="NCBI Taxonomy" id="3635"/>
    <lineage>
        <taxon>Eukaryota</taxon>
        <taxon>Viridiplantae</taxon>
        <taxon>Streptophyta</taxon>
        <taxon>Embryophyta</taxon>
        <taxon>Tracheophyta</taxon>
        <taxon>Spermatophyta</taxon>
        <taxon>Magnoliopsida</taxon>
        <taxon>eudicotyledons</taxon>
        <taxon>Gunneridae</taxon>
        <taxon>Pentapetalae</taxon>
        <taxon>rosids</taxon>
        <taxon>malvids</taxon>
        <taxon>Malvales</taxon>
        <taxon>Malvaceae</taxon>
        <taxon>Malvoideae</taxon>
        <taxon>Gossypium</taxon>
    </lineage>
</organism>
<evidence type="ECO:0000313" key="4">
    <source>
        <dbReference type="RefSeq" id="XP_040934466.1"/>
    </source>
</evidence>
<evidence type="ECO:0000259" key="1">
    <source>
        <dbReference type="Pfam" id="PF17921"/>
    </source>
</evidence>
<dbReference type="InterPro" id="IPR041588">
    <property type="entry name" value="Integrase_H2C2"/>
</dbReference>
<feature type="domain" description="Integrase zinc-binding" evidence="1">
    <location>
        <begin position="88"/>
        <end position="132"/>
    </location>
</feature>